<dbReference type="InterPro" id="IPR000849">
    <property type="entry name" value="Sugar_P_transporter"/>
</dbReference>
<evidence type="ECO:0000256" key="3">
    <source>
        <dbReference type="ARBA" id="ARBA00022989"/>
    </source>
</evidence>
<protein>
    <submittedName>
        <fullName evidence="7">MFS transporter</fullName>
    </submittedName>
</protein>
<feature type="domain" description="Major facilitator superfamily (MFS) profile" evidence="6">
    <location>
        <begin position="11"/>
        <end position="417"/>
    </location>
</feature>
<feature type="transmembrane region" description="Helical" evidence="5">
    <location>
        <begin position="272"/>
        <end position="293"/>
    </location>
</feature>
<comment type="subcellular location">
    <subcellularLocation>
        <location evidence="1">Membrane</location>
        <topology evidence="1">Multi-pass membrane protein</topology>
    </subcellularLocation>
</comment>
<gene>
    <name evidence="7" type="ORF">ENL21_01790</name>
</gene>
<dbReference type="Gene3D" id="1.20.1250.20">
    <property type="entry name" value="MFS general substrate transporter like domains"/>
    <property type="match status" value="2"/>
</dbReference>
<organism evidence="7">
    <name type="scientific">Caldithrix abyssi</name>
    <dbReference type="NCBI Taxonomy" id="187145"/>
    <lineage>
        <taxon>Bacteria</taxon>
        <taxon>Pseudomonadati</taxon>
        <taxon>Calditrichota</taxon>
        <taxon>Calditrichia</taxon>
        <taxon>Calditrichales</taxon>
        <taxon>Calditrichaceae</taxon>
        <taxon>Caldithrix</taxon>
    </lineage>
</organism>
<keyword evidence="2 5" id="KW-0812">Transmembrane</keyword>
<feature type="transmembrane region" description="Helical" evidence="5">
    <location>
        <begin position="360"/>
        <end position="384"/>
    </location>
</feature>
<dbReference type="InterPro" id="IPR036259">
    <property type="entry name" value="MFS_trans_sf"/>
</dbReference>
<comment type="caution">
    <text evidence="7">The sequence shown here is derived from an EMBL/GenBank/DDBJ whole genome shotgun (WGS) entry which is preliminary data.</text>
</comment>
<feature type="transmembrane region" description="Helical" evidence="5">
    <location>
        <begin position="232"/>
        <end position="252"/>
    </location>
</feature>
<dbReference type="Proteomes" id="UP000886111">
    <property type="component" value="Unassembled WGS sequence"/>
</dbReference>
<evidence type="ECO:0000256" key="1">
    <source>
        <dbReference type="ARBA" id="ARBA00004141"/>
    </source>
</evidence>
<evidence type="ECO:0000256" key="5">
    <source>
        <dbReference type="SAM" id="Phobius"/>
    </source>
</evidence>
<feature type="transmembrane region" description="Helical" evidence="5">
    <location>
        <begin position="329"/>
        <end position="348"/>
    </location>
</feature>
<dbReference type="PANTHER" id="PTHR11662">
    <property type="entry name" value="SOLUTE CARRIER FAMILY 17"/>
    <property type="match status" value="1"/>
</dbReference>
<reference evidence="7" key="1">
    <citation type="journal article" date="2020" name="mSystems">
        <title>Genome- and Community-Level Interaction Insights into Carbon Utilization and Element Cycling Functions of Hydrothermarchaeota in Hydrothermal Sediment.</title>
        <authorList>
            <person name="Zhou Z."/>
            <person name="Liu Y."/>
            <person name="Xu W."/>
            <person name="Pan J."/>
            <person name="Luo Z.H."/>
            <person name="Li M."/>
        </authorList>
    </citation>
    <scope>NUCLEOTIDE SEQUENCE [LARGE SCALE GENOMIC DNA]</scope>
    <source>
        <strain evidence="7">HyVt-76</strain>
    </source>
</reference>
<feature type="transmembrane region" description="Helical" evidence="5">
    <location>
        <begin position="76"/>
        <end position="95"/>
    </location>
</feature>
<dbReference type="EMBL" id="DRTD01000132">
    <property type="protein sequence ID" value="HHE54484.1"/>
    <property type="molecule type" value="Genomic_DNA"/>
</dbReference>
<dbReference type="AlphaFoldDB" id="A0A7V5H288"/>
<dbReference type="GO" id="GO:0016020">
    <property type="term" value="C:membrane"/>
    <property type="evidence" value="ECO:0007669"/>
    <property type="project" value="UniProtKB-SubCell"/>
</dbReference>
<dbReference type="Pfam" id="PF07690">
    <property type="entry name" value="MFS_1"/>
    <property type="match status" value="1"/>
</dbReference>
<evidence type="ECO:0000259" key="6">
    <source>
        <dbReference type="PROSITE" id="PS50850"/>
    </source>
</evidence>
<feature type="transmembrane region" description="Helical" evidence="5">
    <location>
        <begin position="6"/>
        <end position="24"/>
    </location>
</feature>
<proteinExistence type="predicted"/>
<dbReference type="SUPFAM" id="SSF103473">
    <property type="entry name" value="MFS general substrate transporter"/>
    <property type="match status" value="1"/>
</dbReference>
<dbReference type="InterPro" id="IPR020846">
    <property type="entry name" value="MFS_dom"/>
</dbReference>
<feature type="transmembrane region" description="Helical" evidence="5">
    <location>
        <begin position="45"/>
        <end position="64"/>
    </location>
</feature>
<evidence type="ECO:0000313" key="7">
    <source>
        <dbReference type="EMBL" id="HHE54484.1"/>
    </source>
</evidence>
<dbReference type="InterPro" id="IPR050382">
    <property type="entry name" value="MFS_Na/Anion_cotransporter"/>
</dbReference>
<name>A0A7V5H288_CALAY</name>
<sequence>MAKLKGLRWWIIALVALATVINYIDRSALAIMWPNISADLGLSKLDYSKIAITFTIAYAISQSLSGRLYDWVGTRLGFVISILVWSFSAIGHAIAHSVTSFSFFRFMLGLGEAGNWPGATKSNAEWFPIKERAFAQGIFNSGASIGSIISPPLIAFLYLLIGWRATFVVLGGLGLLWIIPWLFINRALPKTHPWLTEEERQYILEGQKIDGKGEEDGIILSVKKLLSIKETWAVLASRFFLDPIWWLFVYWLPIYLHDRFGFDIKQIGLSAWVPYVGAAVGALAGGWVAGWLMRKGKTVDQARKWSILFGAIVMLPALLLTAYASTPIIAVLLIAVILFGFQVAIGNIQTLPSDFYIGKNVGTVAGMGGTTAAIGVIITTYLVPLITKTSYIPFFMLGAALVPLGIFCIYFFGGKIHRIQAGVTENE</sequence>
<accession>A0A7V5H288</accession>
<dbReference type="GO" id="GO:0015134">
    <property type="term" value="F:hexuronate transmembrane transporter activity"/>
    <property type="evidence" value="ECO:0007669"/>
    <property type="project" value="TreeGrafter"/>
</dbReference>
<feature type="transmembrane region" description="Helical" evidence="5">
    <location>
        <begin position="305"/>
        <end position="323"/>
    </location>
</feature>
<dbReference type="PIRSF" id="PIRSF002808">
    <property type="entry name" value="Hexose_phosphate_transp"/>
    <property type="match status" value="1"/>
</dbReference>
<evidence type="ECO:0000256" key="2">
    <source>
        <dbReference type="ARBA" id="ARBA00022692"/>
    </source>
</evidence>
<dbReference type="PANTHER" id="PTHR11662:SF285">
    <property type="entry name" value="HEXURONATE TRANSPORTER"/>
    <property type="match status" value="1"/>
</dbReference>
<dbReference type="PROSITE" id="PS50850">
    <property type="entry name" value="MFS"/>
    <property type="match status" value="1"/>
</dbReference>
<dbReference type="CDD" id="cd17319">
    <property type="entry name" value="MFS_ExuT_GudP_like"/>
    <property type="match status" value="1"/>
</dbReference>
<keyword evidence="3 5" id="KW-1133">Transmembrane helix</keyword>
<feature type="transmembrane region" description="Helical" evidence="5">
    <location>
        <begin position="390"/>
        <end position="412"/>
    </location>
</feature>
<feature type="transmembrane region" description="Helical" evidence="5">
    <location>
        <begin position="167"/>
        <end position="184"/>
    </location>
</feature>
<dbReference type="InterPro" id="IPR011701">
    <property type="entry name" value="MFS"/>
</dbReference>
<keyword evidence="4 5" id="KW-0472">Membrane</keyword>
<evidence type="ECO:0000256" key="4">
    <source>
        <dbReference type="ARBA" id="ARBA00023136"/>
    </source>
</evidence>